<feature type="region of interest" description="Disordered" evidence="1">
    <location>
        <begin position="197"/>
        <end position="219"/>
    </location>
</feature>
<comment type="caution">
    <text evidence="2">The sequence shown here is derived from an EMBL/GenBank/DDBJ whole genome shotgun (WGS) entry which is preliminary data.</text>
</comment>
<dbReference type="Proteomes" id="UP001438707">
    <property type="component" value="Unassembled WGS sequence"/>
</dbReference>
<gene>
    <name evidence="2" type="ORF">WJX74_010270</name>
</gene>
<name>A0AAW1S0K3_9CHLO</name>
<evidence type="ECO:0000313" key="3">
    <source>
        <dbReference type="Proteomes" id="UP001438707"/>
    </source>
</evidence>
<reference evidence="2 3" key="1">
    <citation type="journal article" date="2024" name="Nat. Commun.">
        <title>Phylogenomics reveals the evolutionary origins of lichenization in chlorophyte algae.</title>
        <authorList>
            <person name="Puginier C."/>
            <person name="Libourel C."/>
            <person name="Otte J."/>
            <person name="Skaloud P."/>
            <person name="Haon M."/>
            <person name="Grisel S."/>
            <person name="Petersen M."/>
            <person name="Berrin J.G."/>
            <person name="Delaux P.M."/>
            <person name="Dal Grande F."/>
            <person name="Keller J."/>
        </authorList>
    </citation>
    <scope>NUCLEOTIDE SEQUENCE [LARGE SCALE GENOMIC DNA]</scope>
    <source>
        <strain evidence="2 3">SAG 2145</strain>
    </source>
</reference>
<dbReference type="AlphaFoldDB" id="A0AAW1S0K3"/>
<protein>
    <submittedName>
        <fullName evidence="2">Uncharacterized protein</fullName>
    </submittedName>
</protein>
<dbReference type="EMBL" id="JALJOS010000005">
    <property type="protein sequence ID" value="KAK9839132.1"/>
    <property type="molecule type" value="Genomic_DNA"/>
</dbReference>
<keyword evidence="3" id="KW-1185">Reference proteome</keyword>
<feature type="region of interest" description="Disordered" evidence="1">
    <location>
        <begin position="154"/>
        <end position="178"/>
    </location>
</feature>
<evidence type="ECO:0000313" key="2">
    <source>
        <dbReference type="EMBL" id="KAK9839132.1"/>
    </source>
</evidence>
<evidence type="ECO:0000256" key="1">
    <source>
        <dbReference type="SAM" id="MobiDB-lite"/>
    </source>
</evidence>
<accession>A0AAW1S0K3</accession>
<organism evidence="2 3">
    <name type="scientific">Apatococcus lobatus</name>
    <dbReference type="NCBI Taxonomy" id="904363"/>
    <lineage>
        <taxon>Eukaryota</taxon>
        <taxon>Viridiplantae</taxon>
        <taxon>Chlorophyta</taxon>
        <taxon>core chlorophytes</taxon>
        <taxon>Trebouxiophyceae</taxon>
        <taxon>Chlorellales</taxon>
        <taxon>Chlorellaceae</taxon>
        <taxon>Apatococcus</taxon>
    </lineage>
</organism>
<proteinExistence type="predicted"/>
<feature type="compositionally biased region" description="Basic and acidic residues" evidence="1">
    <location>
        <begin position="157"/>
        <end position="166"/>
    </location>
</feature>
<sequence length="326" mass="34758">MQLGKPACDRRCLAQLLEGASAVAVCQRGVDLLENDALQAGEEGAHAQLLSSVLCTLAETKVEVVAEDDDASALTTVQTGAEQMLQRSHTICANNPEPLQVVAHVSSHQEEIQQALALLQQHGVVGLYNTQEEGAEKFSASWSVGVLDADAGTTAIEARKDERPEKQGGGSSQERREEALTLLKQSTALWWGKQGKEEGTKDAMQEGEADGQPAEEGPAGLLASLSPYAFCIETAKLLLDLDATTSSAEEVLQGLLVEDESCLEVWYLLALAQYAGGARDVTKETLQTLDDLLAKPGAIGPTDDRPDLLDLKVKAASRAQDHLECN</sequence>